<sequence>MAFVKSEIPSAELPDIEHMKSKRRHDSLVKTALDTINENPELHTILASRATADASNAVMDAIDDAAMQLIADLRSQGLVLCKNLARVWVCEELEKQVRAINNFYAGSALANCESKSNVCRAANISPAAFAKHWTEAEKIQQATDEADKTGKPVSTTLGGQPFDVYPPTSPDAQ</sequence>
<accession>A0A6N9Z977</accession>
<protein>
    <submittedName>
        <fullName evidence="2">Uncharacterized protein</fullName>
    </submittedName>
</protein>
<keyword evidence="3" id="KW-1185">Reference proteome</keyword>
<dbReference type="RefSeq" id="WP_163233070.1">
    <property type="nucleotide sequence ID" value="NZ_WHZW01000041.1"/>
</dbReference>
<dbReference type="AlphaFoldDB" id="A0A6N9Z977"/>
<evidence type="ECO:0000256" key="1">
    <source>
        <dbReference type="SAM" id="MobiDB-lite"/>
    </source>
</evidence>
<dbReference type="Proteomes" id="UP000469194">
    <property type="component" value="Unassembled WGS sequence"/>
</dbReference>
<feature type="region of interest" description="Disordered" evidence="1">
    <location>
        <begin position="140"/>
        <end position="173"/>
    </location>
</feature>
<dbReference type="EMBL" id="WHZW01000041">
    <property type="protein sequence ID" value="NEG90635.1"/>
    <property type="molecule type" value="Genomic_DNA"/>
</dbReference>
<comment type="caution">
    <text evidence="2">The sequence shown here is derived from an EMBL/GenBank/DDBJ whole genome shotgun (WGS) entry which is preliminary data.</text>
</comment>
<proteinExistence type="predicted"/>
<name>A0A6N9Z977_9BIFI</name>
<organism evidence="2 3">
    <name type="scientific">Bifidobacterium aerophilum</name>
    <dbReference type="NCBI Taxonomy" id="1798155"/>
    <lineage>
        <taxon>Bacteria</taxon>
        <taxon>Bacillati</taxon>
        <taxon>Actinomycetota</taxon>
        <taxon>Actinomycetes</taxon>
        <taxon>Bifidobacteriales</taxon>
        <taxon>Bifidobacteriaceae</taxon>
        <taxon>Bifidobacterium</taxon>
    </lineage>
</organism>
<evidence type="ECO:0000313" key="2">
    <source>
        <dbReference type="EMBL" id="NEG90635.1"/>
    </source>
</evidence>
<reference evidence="2 3" key="1">
    <citation type="submission" date="2019-10" db="EMBL/GenBank/DDBJ databases">
        <title>Bifidobacterium from non-human primates.</title>
        <authorList>
            <person name="Modesto M."/>
        </authorList>
    </citation>
    <scope>NUCLEOTIDE SEQUENCE [LARGE SCALE GENOMIC DNA]</scope>
    <source>
        <strain evidence="2 3">TRE17</strain>
    </source>
</reference>
<evidence type="ECO:0000313" key="3">
    <source>
        <dbReference type="Proteomes" id="UP000469194"/>
    </source>
</evidence>
<gene>
    <name evidence="2" type="ORF">GFD25_11755</name>
</gene>